<feature type="non-terminal residue" evidence="2">
    <location>
        <position position="1"/>
    </location>
</feature>
<comment type="caution">
    <text evidence="2">The sequence shown here is derived from an EMBL/GenBank/DDBJ whole genome shotgun (WGS) entry which is preliminary data.</text>
</comment>
<dbReference type="Pfam" id="PF15273">
    <property type="entry name" value="NHS"/>
    <property type="match status" value="2"/>
</dbReference>
<protein>
    <submittedName>
        <fullName evidence="2">NHS protein</fullName>
    </submittedName>
</protein>
<evidence type="ECO:0000313" key="2">
    <source>
        <dbReference type="EMBL" id="NXY77139.1"/>
    </source>
</evidence>
<proteinExistence type="predicted"/>
<feature type="non-terminal residue" evidence="2">
    <location>
        <position position="251"/>
    </location>
</feature>
<dbReference type="Gene3D" id="1.20.5.340">
    <property type="match status" value="1"/>
</dbReference>
<dbReference type="EMBL" id="VWPO01003243">
    <property type="protein sequence ID" value="NXY77139.1"/>
    <property type="molecule type" value="Genomic_DNA"/>
</dbReference>
<evidence type="ECO:0000313" key="3">
    <source>
        <dbReference type="Proteomes" id="UP000583049"/>
    </source>
</evidence>
<organism evidence="2 3">
    <name type="scientific">Glareola pratincola</name>
    <name type="common">Collared pratincole</name>
    <name type="synonym">Hirundo pratincola</name>
    <dbReference type="NCBI Taxonomy" id="43316"/>
    <lineage>
        <taxon>Eukaryota</taxon>
        <taxon>Metazoa</taxon>
        <taxon>Chordata</taxon>
        <taxon>Craniata</taxon>
        <taxon>Vertebrata</taxon>
        <taxon>Euteleostomi</taxon>
        <taxon>Archelosauria</taxon>
        <taxon>Archosauria</taxon>
        <taxon>Dinosauria</taxon>
        <taxon>Saurischia</taxon>
        <taxon>Theropoda</taxon>
        <taxon>Coelurosauria</taxon>
        <taxon>Aves</taxon>
        <taxon>Neognathae</taxon>
        <taxon>Neoaves</taxon>
        <taxon>Charadriiformes</taxon>
        <taxon>Glareolidae</taxon>
        <taxon>Glareola</taxon>
    </lineage>
</organism>
<keyword evidence="3" id="KW-1185">Reference proteome</keyword>
<name>A0A7L4MH95_GLAPT</name>
<dbReference type="InterPro" id="IPR024845">
    <property type="entry name" value="NHS-like"/>
</dbReference>
<dbReference type="PANTHER" id="PTHR23039">
    <property type="entry name" value="NANCE-HORAN SYNDROME PROTEIN"/>
    <property type="match status" value="1"/>
</dbReference>
<dbReference type="AlphaFoldDB" id="A0A7L4MH95"/>
<evidence type="ECO:0000256" key="1">
    <source>
        <dbReference type="SAM" id="MobiDB-lite"/>
    </source>
</evidence>
<dbReference type="GO" id="GO:0030154">
    <property type="term" value="P:cell differentiation"/>
    <property type="evidence" value="ECO:0007669"/>
    <property type="project" value="TreeGrafter"/>
</dbReference>
<accession>A0A7L4MH95</accession>
<dbReference type="Proteomes" id="UP000583049">
    <property type="component" value="Unassembled WGS sequence"/>
</dbReference>
<sequence>MPFYKRSVVARRGRAAVPLGELRDVCSLAALTLLRQLADLCGHSLALLGDIEGHLLALGRRTGRLHPCWASAVSAGSPWQRSQGGRPPAFVSLCSLLPAATSNLDLESKKAAHTKLSWQQPVNVFLAAGRPPGMEQLHQEAQLNLQSLLQGSGARGAAGGWQGWGLPRVRDRHASGEAVSPVPPPSRRAGEEESTGTTTLGARPPDASLSLPTSPDKDPAWTRAFPLPTLEEKQWHQSCSVQTNVVPINVS</sequence>
<dbReference type="PANTHER" id="PTHR23039:SF2">
    <property type="entry name" value="NHS-LIKE PROTEIN 2"/>
    <property type="match status" value="1"/>
</dbReference>
<reference evidence="2 3" key="1">
    <citation type="submission" date="2019-09" db="EMBL/GenBank/DDBJ databases">
        <title>Bird 10,000 Genomes (B10K) Project - Family phase.</title>
        <authorList>
            <person name="Zhang G."/>
        </authorList>
    </citation>
    <scope>NUCLEOTIDE SEQUENCE [LARGE SCALE GENOMIC DNA]</scope>
    <source>
        <strain evidence="2">B10K-CU-031-08</strain>
        <tissue evidence="2">Muscle</tissue>
    </source>
</reference>
<feature type="region of interest" description="Disordered" evidence="1">
    <location>
        <begin position="172"/>
        <end position="224"/>
    </location>
</feature>
<gene>
    <name evidence="2" type="primary">Nhs_1</name>
    <name evidence="2" type="ORF">GLAPRA_R06887</name>
</gene>